<reference evidence="3" key="2">
    <citation type="submission" date="2021-04" db="EMBL/GenBank/DDBJ databases">
        <authorList>
            <person name="Gilroy R."/>
        </authorList>
    </citation>
    <scope>NUCLEOTIDE SEQUENCE</scope>
    <source>
        <strain evidence="3">CHK188-11489</strain>
    </source>
</reference>
<sequence>MKRWTVWCGALALALALAACGRDEPAPEPTAAPEPAPALTATPETAESAAPANTATPAPTAAPDLDALAELARQAGLEALAGLPELPAPPDTASLQAGLEGLLAGQDGAGWNADAYWIACLDDSACTLHIGAGGFTLARYTLDEGGAIAVSELSGQPVLDENGFSVVDGNGEPVLAFGWELLAEDGDGLPRLDLESRSGEALPAGELSFYMTSAASAEEADALARGYLENRQTPDPATDDMTTLLAGYRGVSIVDACILNGLDPSLENRATYAAHFGIEGYRGTPEQNLYLLTCMGGTIA</sequence>
<evidence type="ECO:0000313" key="3">
    <source>
        <dbReference type="EMBL" id="HIZ61262.1"/>
    </source>
</evidence>
<evidence type="ECO:0000313" key="4">
    <source>
        <dbReference type="Proteomes" id="UP000824105"/>
    </source>
</evidence>
<feature type="compositionally biased region" description="Low complexity" evidence="1">
    <location>
        <begin position="37"/>
        <end position="61"/>
    </location>
</feature>
<gene>
    <name evidence="3" type="ORF">H9724_00605</name>
</gene>
<evidence type="ECO:0000256" key="2">
    <source>
        <dbReference type="SAM" id="SignalP"/>
    </source>
</evidence>
<accession>A0A9D2FIN9</accession>
<evidence type="ECO:0000256" key="1">
    <source>
        <dbReference type="SAM" id="MobiDB-lite"/>
    </source>
</evidence>
<feature type="region of interest" description="Disordered" evidence="1">
    <location>
        <begin position="23"/>
        <end position="61"/>
    </location>
</feature>
<dbReference type="AlphaFoldDB" id="A0A9D2FIN9"/>
<feature type="signal peptide" evidence="2">
    <location>
        <begin position="1"/>
        <end position="18"/>
    </location>
</feature>
<dbReference type="SUPFAM" id="SSF158634">
    <property type="entry name" value="RPA2825-like"/>
    <property type="match status" value="1"/>
</dbReference>
<reference evidence="3" key="1">
    <citation type="journal article" date="2021" name="PeerJ">
        <title>Extensive microbial diversity within the chicken gut microbiome revealed by metagenomics and culture.</title>
        <authorList>
            <person name="Gilroy R."/>
            <person name="Ravi A."/>
            <person name="Getino M."/>
            <person name="Pursley I."/>
            <person name="Horton D.L."/>
            <person name="Alikhan N.F."/>
            <person name="Baker D."/>
            <person name="Gharbi K."/>
            <person name="Hall N."/>
            <person name="Watson M."/>
            <person name="Adriaenssens E.M."/>
            <person name="Foster-Nyarko E."/>
            <person name="Jarju S."/>
            <person name="Secka A."/>
            <person name="Antonio M."/>
            <person name="Oren A."/>
            <person name="Chaudhuri R.R."/>
            <person name="La Ragione R."/>
            <person name="Hildebrand F."/>
            <person name="Pallen M.J."/>
        </authorList>
    </citation>
    <scope>NUCLEOTIDE SEQUENCE</scope>
    <source>
        <strain evidence="3">CHK188-11489</strain>
    </source>
</reference>
<comment type="caution">
    <text evidence="3">The sequence shown here is derived from an EMBL/GenBank/DDBJ whole genome shotgun (WGS) entry which is preliminary data.</text>
</comment>
<name>A0A9D2FIN9_9FIRM</name>
<dbReference type="EMBL" id="DXBF01000007">
    <property type="protein sequence ID" value="HIZ61262.1"/>
    <property type="molecule type" value="Genomic_DNA"/>
</dbReference>
<proteinExistence type="predicted"/>
<feature type="chain" id="PRO_5039527543" evidence="2">
    <location>
        <begin position="19"/>
        <end position="300"/>
    </location>
</feature>
<dbReference type="Proteomes" id="UP000824105">
    <property type="component" value="Unassembled WGS sequence"/>
</dbReference>
<keyword evidence="2" id="KW-0732">Signal</keyword>
<feature type="compositionally biased region" description="Pro residues" evidence="1">
    <location>
        <begin position="27"/>
        <end position="36"/>
    </location>
</feature>
<protein>
    <submittedName>
        <fullName evidence="3">Uncharacterized protein</fullName>
    </submittedName>
</protein>
<dbReference type="PROSITE" id="PS51257">
    <property type="entry name" value="PROKAR_LIPOPROTEIN"/>
    <property type="match status" value="1"/>
</dbReference>
<organism evidence="3 4">
    <name type="scientific">Candidatus Gemmiger avistercoris</name>
    <dbReference type="NCBI Taxonomy" id="2838606"/>
    <lineage>
        <taxon>Bacteria</taxon>
        <taxon>Bacillati</taxon>
        <taxon>Bacillota</taxon>
        <taxon>Clostridia</taxon>
        <taxon>Eubacteriales</taxon>
        <taxon>Gemmiger</taxon>
    </lineage>
</organism>